<evidence type="ECO:0000313" key="8">
    <source>
        <dbReference type="EMBL" id="GMM35160.1"/>
    </source>
</evidence>
<evidence type="ECO:0000313" key="9">
    <source>
        <dbReference type="Proteomes" id="UP001360560"/>
    </source>
</evidence>
<feature type="transmembrane region" description="Helical" evidence="7">
    <location>
        <begin position="193"/>
        <end position="211"/>
    </location>
</feature>
<dbReference type="RefSeq" id="XP_064852160.1">
    <property type="nucleotide sequence ID" value="XM_064996088.1"/>
</dbReference>
<feature type="transmembrane region" description="Helical" evidence="7">
    <location>
        <begin position="12"/>
        <end position="32"/>
    </location>
</feature>
<feature type="transmembrane region" description="Helical" evidence="7">
    <location>
        <begin position="122"/>
        <end position="142"/>
    </location>
</feature>
<feature type="transmembrane region" description="Helical" evidence="7">
    <location>
        <begin position="94"/>
        <end position="116"/>
    </location>
</feature>
<feature type="transmembrane region" description="Helical" evidence="7">
    <location>
        <begin position="451"/>
        <end position="471"/>
    </location>
</feature>
<dbReference type="GeneID" id="90073139"/>
<feature type="transmembrane region" description="Helical" evidence="7">
    <location>
        <begin position="67"/>
        <end position="87"/>
    </location>
</feature>
<keyword evidence="4 7" id="KW-0812">Transmembrane</keyword>
<dbReference type="Gene3D" id="1.20.1250.20">
    <property type="entry name" value="MFS general substrate transporter like domains"/>
    <property type="match status" value="1"/>
</dbReference>
<proteinExistence type="inferred from homology"/>
<evidence type="ECO:0000256" key="1">
    <source>
        <dbReference type="ARBA" id="ARBA00004141"/>
    </source>
</evidence>
<keyword evidence="9" id="KW-1185">Reference proteome</keyword>
<comment type="similarity">
    <text evidence="2">Belongs to the SLC43A transporter (TC 2.A.1.44) family.</text>
</comment>
<keyword evidence="3" id="KW-0813">Transport</keyword>
<feature type="transmembrane region" description="Helical" evidence="7">
    <location>
        <begin position="502"/>
        <end position="520"/>
    </location>
</feature>
<organism evidence="8 9">
    <name type="scientific">Saccharomycopsis crataegensis</name>
    <dbReference type="NCBI Taxonomy" id="43959"/>
    <lineage>
        <taxon>Eukaryota</taxon>
        <taxon>Fungi</taxon>
        <taxon>Dikarya</taxon>
        <taxon>Ascomycota</taxon>
        <taxon>Saccharomycotina</taxon>
        <taxon>Saccharomycetes</taxon>
        <taxon>Saccharomycopsidaceae</taxon>
        <taxon>Saccharomycopsis</taxon>
    </lineage>
</organism>
<evidence type="ECO:0000256" key="2">
    <source>
        <dbReference type="ARBA" id="ARBA00006595"/>
    </source>
</evidence>
<feature type="transmembrane region" description="Helical" evidence="7">
    <location>
        <begin position="527"/>
        <end position="547"/>
    </location>
</feature>
<name>A0AAV5QKV9_9ASCO</name>
<evidence type="ECO:0000256" key="3">
    <source>
        <dbReference type="ARBA" id="ARBA00022448"/>
    </source>
</evidence>
<dbReference type="PANTHER" id="PTHR20772">
    <property type="entry name" value="PROTEIN FMP42"/>
    <property type="match status" value="1"/>
</dbReference>
<comment type="caution">
    <text evidence="8">The sequence shown here is derived from an EMBL/GenBank/DDBJ whole genome shotgun (WGS) entry which is preliminary data.</text>
</comment>
<feature type="transmembrane region" description="Helical" evidence="7">
    <location>
        <begin position="154"/>
        <end position="173"/>
    </location>
</feature>
<feature type="transmembrane region" description="Helical" evidence="7">
    <location>
        <begin position="408"/>
        <end position="431"/>
    </location>
</feature>
<protein>
    <submittedName>
        <fullName evidence="8">Uncharacterized protein</fullName>
    </submittedName>
</protein>
<dbReference type="GO" id="GO:0000329">
    <property type="term" value="C:fungal-type vacuole membrane"/>
    <property type="evidence" value="ECO:0007669"/>
    <property type="project" value="TreeGrafter"/>
</dbReference>
<evidence type="ECO:0000256" key="6">
    <source>
        <dbReference type="ARBA" id="ARBA00023136"/>
    </source>
</evidence>
<keyword evidence="5 7" id="KW-1133">Transmembrane helix</keyword>
<dbReference type="EMBL" id="BTFZ01000004">
    <property type="protein sequence ID" value="GMM35160.1"/>
    <property type="molecule type" value="Genomic_DNA"/>
</dbReference>
<dbReference type="SUPFAM" id="SSF103473">
    <property type="entry name" value="MFS general substrate transporter"/>
    <property type="match status" value="1"/>
</dbReference>
<evidence type="ECO:0000256" key="4">
    <source>
        <dbReference type="ARBA" id="ARBA00022692"/>
    </source>
</evidence>
<dbReference type="PANTHER" id="PTHR20772:SF2">
    <property type="entry name" value="PROTEIN FMP42"/>
    <property type="match status" value="1"/>
</dbReference>
<feature type="transmembrane region" description="Helical" evidence="7">
    <location>
        <begin position="567"/>
        <end position="588"/>
    </location>
</feature>
<dbReference type="InterPro" id="IPR036259">
    <property type="entry name" value="MFS_trans_sf"/>
</dbReference>
<gene>
    <name evidence="8" type="ORF">DASC09_024850</name>
</gene>
<comment type="subcellular location">
    <subcellularLocation>
        <location evidence="1">Membrane</location>
        <topology evidence="1">Multi-pass membrane protein</topology>
    </subcellularLocation>
</comment>
<reference evidence="8 9" key="1">
    <citation type="journal article" date="2023" name="Elife">
        <title>Identification of key yeast species and microbe-microbe interactions impacting larval growth of Drosophila in the wild.</title>
        <authorList>
            <person name="Mure A."/>
            <person name="Sugiura Y."/>
            <person name="Maeda R."/>
            <person name="Honda K."/>
            <person name="Sakurai N."/>
            <person name="Takahashi Y."/>
            <person name="Watada M."/>
            <person name="Katoh T."/>
            <person name="Gotoh A."/>
            <person name="Gotoh Y."/>
            <person name="Taniguchi I."/>
            <person name="Nakamura K."/>
            <person name="Hayashi T."/>
            <person name="Katayama T."/>
            <person name="Uemura T."/>
            <person name="Hattori Y."/>
        </authorList>
    </citation>
    <scope>NUCLEOTIDE SEQUENCE [LARGE SCALE GENOMIC DNA]</scope>
    <source>
        <strain evidence="8 9">SC-9</strain>
    </source>
</reference>
<feature type="transmembrane region" description="Helical" evidence="7">
    <location>
        <begin position="478"/>
        <end position="496"/>
    </location>
</feature>
<keyword evidence="6 7" id="KW-0472">Membrane</keyword>
<accession>A0AAV5QKV9</accession>
<dbReference type="InterPro" id="IPR052599">
    <property type="entry name" value="SLC43A_AATransporter"/>
</dbReference>
<evidence type="ECO:0000256" key="7">
    <source>
        <dbReference type="SAM" id="Phobius"/>
    </source>
</evidence>
<evidence type="ECO:0000256" key="5">
    <source>
        <dbReference type="ARBA" id="ARBA00022989"/>
    </source>
</evidence>
<sequence length="612" mass="67203">MIFQLERTKLQVLCALIWCIVSAGPVFGFAALKPVLIAQGVYHEKCQQETLFSGSSPCANQDLSLNYLFTLSAVVTNGASLIVGAILDKYGPKVSGIIGAILLFIASLVMSNGYWLMEYFDAYLIGYSILALGGPFVFISCFHLANAFPKNSGLVLALLTGAFDSSSALFLIYRFIFFSNLGEKFNLSLKTFFSFYMIVPVYILLCQTFILPSESYSSSPMQKLDNDEIADIDEESALIDAPVADCIDEYLPIQIPSNGPSDLLNTINESLSRSLQSPSQNILTDQYAHSRSNSFNQRVISSRSSFARENNLLLNANNQLVNDAVFLEESDQATKNQVADIHKTINQAISSEIQKNSNHNLDNSLASSVILDSVSIIEQTKADEEMAYESGIDGTLHGASLKEQVGSIWFLLMALFTSIQMLRINYFVATVRSQEEFLLGDPLAAKKVNEFFDLALPIGGLLSIPFIGTLLDNFRTVTILSILLGVSLIIGIMGMIPNATANYIGIMFMVLYRPFYYTAVSDYCAKVFGFTTFGTIYGAIICISGLFNFVQTGLDNLTHITFGMNPIPVNLLLTSLTAIIGGVLIIFVKNHKKPKKNVLIQSDQSNYGSIEQ</sequence>
<dbReference type="Proteomes" id="UP001360560">
    <property type="component" value="Unassembled WGS sequence"/>
</dbReference>
<dbReference type="AlphaFoldDB" id="A0AAV5QKV9"/>